<protein>
    <submittedName>
        <fullName evidence="3">MtrAB system accessory lipoprotein LpqB</fullName>
    </submittedName>
</protein>
<keyword evidence="4" id="KW-1185">Reference proteome</keyword>
<evidence type="ECO:0000313" key="4">
    <source>
        <dbReference type="Proteomes" id="UP001500002"/>
    </source>
</evidence>
<dbReference type="Pfam" id="PF10646">
    <property type="entry name" value="Germane"/>
    <property type="match status" value="1"/>
</dbReference>
<sequence>MVAASLALILLTLLTACVSLPSSGPVTAGDPEPVEQSLELDTFVRPPQTDATQQQIVQGFIEAAASSRNRYQAARDYLTPAFAAEWQPEAGATIDVLSDRTYELTSETTMVVDATPAASLTSNGQYDLPESSAEVQLPYRLEQVDGQWRIAEAPPGLLVDEITFEEVFSQHALYFYDTDYRYLVPDLRWFAGRDSAQTSIVRALLAGPAEWLAPGVVSAFPEGMQLDPNSVPVSGGTASVGFSGASFDDLVTVQRMQEQLDASLIGSVRNVDEVALALDGAVQEVPPLSPEPEANPRVDARPVVFDGTDFGHLSASGESIEPIAGVSAQVAGLAPNGASVGPGAEAVAVRSGGGVAIVRTDEEAAPLDPRPGLVVPDIDPHGVVWSVPADAPGELVAFLPDGTELQIPVPWSGDSVAAIEVSRDGTRIIALLGEGSRTAFLAASIERDGDGFPTQLGPEVLRLASVAGTPLDVAWLDARRVASITALTGGETRVIIQVVGGLSEVVQGPADGISVVGGNGEGDLRVLTSTGDLDARSGVGWQVRASGIRFAATQQPD</sequence>
<dbReference type="EMBL" id="BAAANJ010000002">
    <property type="protein sequence ID" value="GAA1803607.1"/>
    <property type="molecule type" value="Genomic_DNA"/>
</dbReference>
<keyword evidence="3" id="KW-0449">Lipoprotein</keyword>
<reference evidence="3 4" key="1">
    <citation type="journal article" date="2019" name="Int. J. Syst. Evol. Microbiol.">
        <title>The Global Catalogue of Microorganisms (GCM) 10K type strain sequencing project: providing services to taxonomists for standard genome sequencing and annotation.</title>
        <authorList>
            <consortium name="The Broad Institute Genomics Platform"/>
            <consortium name="The Broad Institute Genome Sequencing Center for Infectious Disease"/>
            <person name="Wu L."/>
            <person name="Ma J."/>
        </authorList>
    </citation>
    <scope>NUCLEOTIDE SEQUENCE [LARGE SCALE GENOMIC DNA]</scope>
    <source>
        <strain evidence="3 4">JCM 14322</strain>
    </source>
</reference>
<dbReference type="InterPro" id="IPR019606">
    <property type="entry name" value="GerMN"/>
</dbReference>
<keyword evidence="1" id="KW-0732">Signal</keyword>
<evidence type="ECO:0000313" key="3">
    <source>
        <dbReference type="EMBL" id="GAA1803607.1"/>
    </source>
</evidence>
<proteinExistence type="predicted"/>
<evidence type="ECO:0000256" key="1">
    <source>
        <dbReference type="SAM" id="SignalP"/>
    </source>
</evidence>
<gene>
    <name evidence="3" type="primary">lpqB</name>
    <name evidence="3" type="ORF">GCM10009749_09730</name>
</gene>
<feature type="domain" description="GerMN" evidence="2">
    <location>
        <begin position="197"/>
        <end position="287"/>
    </location>
</feature>
<organism evidence="3 4">
    <name type="scientific">Agromyces neolithicus</name>
    <dbReference type="NCBI Taxonomy" id="269420"/>
    <lineage>
        <taxon>Bacteria</taxon>
        <taxon>Bacillati</taxon>
        <taxon>Actinomycetota</taxon>
        <taxon>Actinomycetes</taxon>
        <taxon>Micrococcales</taxon>
        <taxon>Microbacteriaceae</taxon>
        <taxon>Agromyces</taxon>
    </lineage>
</organism>
<accession>A0ABN2LZ36</accession>
<dbReference type="SMART" id="SM00909">
    <property type="entry name" value="Germane"/>
    <property type="match status" value="1"/>
</dbReference>
<dbReference type="InterPro" id="IPR059026">
    <property type="entry name" value="LpqB_N"/>
</dbReference>
<dbReference type="Pfam" id="PF25976">
    <property type="entry name" value="LpqB_N"/>
    <property type="match status" value="1"/>
</dbReference>
<name>A0ABN2LZ36_9MICO</name>
<feature type="chain" id="PRO_5045154280" evidence="1">
    <location>
        <begin position="29"/>
        <end position="557"/>
    </location>
</feature>
<feature type="signal peptide" evidence="1">
    <location>
        <begin position="1"/>
        <end position="28"/>
    </location>
</feature>
<dbReference type="Proteomes" id="UP001500002">
    <property type="component" value="Unassembled WGS sequence"/>
</dbReference>
<evidence type="ECO:0000259" key="2">
    <source>
        <dbReference type="SMART" id="SM00909"/>
    </source>
</evidence>
<comment type="caution">
    <text evidence="3">The sequence shown here is derived from an EMBL/GenBank/DDBJ whole genome shotgun (WGS) entry which is preliminary data.</text>
</comment>